<keyword evidence="2" id="KW-0812">Transmembrane</keyword>
<protein>
    <submittedName>
        <fullName evidence="5">HlyD family secretion protein</fullName>
    </submittedName>
</protein>
<feature type="domain" description="YknX-like barrel-sandwich hybrid" evidence="3">
    <location>
        <begin position="63"/>
        <end position="237"/>
    </location>
</feature>
<gene>
    <name evidence="5" type="ORF">J2Z83_003035</name>
</gene>
<feature type="transmembrane region" description="Helical" evidence="2">
    <location>
        <begin position="7"/>
        <end position="24"/>
    </location>
</feature>
<dbReference type="Proteomes" id="UP001519345">
    <property type="component" value="Unassembled WGS sequence"/>
</dbReference>
<evidence type="ECO:0000259" key="3">
    <source>
        <dbReference type="Pfam" id="PF25984"/>
    </source>
</evidence>
<comment type="caution">
    <text evidence="5">The sequence shown here is derived from an EMBL/GenBank/DDBJ whole genome shotgun (WGS) entry which is preliminary data.</text>
</comment>
<dbReference type="Gene3D" id="2.40.420.20">
    <property type="match status" value="1"/>
</dbReference>
<evidence type="ECO:0000256" key="2">
    <source>
        <dbReference type="SAM" id="Phobius"/>
    </source>
</evidence>
<name>A0ABS4ILL7_9BACI</name>
<dbReference type="PANTHER" id="PTHR30469">
    <property type="entry name" value="MULTIDRUG RESISTANCE PROTEIN MDTA"/>
    <property type="match status" value="1"/>
</dbReference>
<reference evidence="5 6" key="1">
    <citation type="submission" date="2021-03" db="EMBL/GenBank/DDBJ databases">
        <title>Genomic Encyclopedia of Type Strains, Phase IV (KMG-IV): sequencing the most valuable type-strain genomes for metagenomic binning, comparative biology and taxonomic classification.</title>
        <authorList>
            <person name="Goeker M."/>
        </authorList>
    </citation>
    <scope>NUCLEOTIDE SEQUENCE [LARGE SCALE GENOMIC DNA]</scope>
    <source>
        <strain evidence="5 6">DSM 25609</strain>
    </source>
</reference>
<keyword evidence="6" id="KW-1185">Reference proteome</keyword>
<dbReference type="RefSeq" id="WP_209463989.1">
    <property type="nucleotide sequence ID" value="NZ_CP110224.1"/>
</dbReference>
<dbReference type="PANTHER" id="PTHR30469:SF15">
    <property type="entry name" value="HLYD FAMILY OF SECRETION PROTEINS"/>
    <property type="match status" value="1"/>
</dbReference>
<evidence type="ECO:0000256" key="1">
    <source>
        <dbReference type="SAM" id="MobiDB-lite"/>
    </source>
</evidence>
<organism evidence="5 6">
    <name type="scientific">Virgibacillus natechei</name>
    <dbReference type="NCBI Taxonomy" id="1216297"/>
    <lineage>
        <taxon>Bacteria</taxon>
        <taxon>Bacillati</taxon>
        <taxon>Bacillota</taxon>
        <taxon>Bacilli</taxon>
        <taxon>Bacillales</taxon>
        <taxon>Bacillaceae</taxon>
        <taxon>Virgibacillus</taxon>
    </lineage>
</organism>
<feature type="region of interest" description="Disordered" evidence="1">
    <location>
        <begin position="146"/>
        <end position="173"/>
    </location>
</feature>
<keyword evidence="2" id="KW-1133">Transmembrane helix</keyword>
<dbReference type="EMBL" id="JAGGKX010000018">
    <property type="protein sequence ID" value="MBP1970899.1"/>
    <property type="molecule type" value="Genomic_DNA"/>
</dbReference>
<dbReference type="Pfam" id="PF25984">
    <property type="entry name" value="BSH_YknX"/>
    <property type="match status" value="1"/>
</dbReference>
<evidence type="ECO:0000259" key="4">
    <source>
        <dbReference type="Pfam" id="PF26002"/>
    </source>
</evidence>
<dbReference type="InterPro" id="IPR058982">
    <property type="entry name" value="Beta-barrel_AprE"/>
</dbReference>
<dbReference type="InterPro" id="IPR058639">
    <property type="entry name" value="BSH_YknX-like"/>
</dbReference>
<evidence type="ECO:0000313" key="6">
    <source>
        <dbReference type="Proteomes" id="UP001519345"/>
    </source>
</evidence>
<evidence type="ECO:0000313" key="5">
    <source>
        <dbReference type="EMBL" id="MBP1970899.1"/>
    </source>
</evidence>
<sequence>MIRRRLIQALAVVFIGVNFLLVYVDDGENVERTSYITNWSHVFESDMLEQLHKPGVLAYAEEEHIYFDQNVGSFQEFLVEEGAQVNAGDGLYVYQVNDYVEVEANLMREVEALNGEISAVEEAIAQMDSYQIQDISPSTLDPFGFDEELPPLDEGEMLDPAETADERDERDEPEEAVEAELMKEQYIIEKEKELAQKTAQLNSVEGQLTELQSGGDTVTVVSPFQGTIKAVKETLEDPVITIEGTALHAEGELTEQERTQVEPGQEVEVRLTEQEMVMEGEVNEISESPIEVQIEGESIYPFTVAFNEMDEEVDQEDLLPGYHANVSIVMEESLGATVLFEDHVFTDSVWKMNADGKLVEQRVETGILMDTMLEITNGVTMGDTVAEEPTAQFRNGASFITPLKRSGISWDNITSYEHWSKAMVSGFLSR</sequence>
<feature type="domain" description="AprE-like beta-barrel" evidence="4">
    <location>
        <begin position="248"/>
        <end position="330"/>
    </location>
</feature>
<keyword evidence="2" id="KW-0472">Membrane</keyword>
<dbReference type="Pfam" id="PF26002">
    <property type="entry name" value="Beta-barrel_AprE"/>
    <property type="match status" value="1"/>
</dbReference>
<proteinExistence type="predicted"/>
<accession>A0ABS4ILL7</accession>